<dbReference type="RefSeq" id="WP_088920463.1">
    <property type="nucleotide sequence ID" value="NZ_CP018632.1"/>
</dbReference>
<dbReference type="GO" id="GO:0016747">
    <property type="term" value="F:acyltransferase activity, transferring groups other than amino-acyl groups"/>
    <property type="evidence" value="ECO:0007669"/>
    <property type="project" value="InterPro"/>
</dbReference>
<dbReference type="Gene3D" id="3.40.630.30">
    <property type="match status" value="1"/>
</dbReference>
<dbReference type="InterPro" id="IPR000182">
    <property type="entry name" value="GNAT_dom"/>
</dbReference>
<evidence type="ECO:0000259" key="1">
    <source>
        <dbReference type="PROSITE" id="PS51186"/>
    </source>
</evidence>
<organism evidence="2 3">
    <name type="scientific">Granulosicoccus antarcticus IMCC3135</name>
    <dbReference type="NCBI Taxonomy" id="1192854"/>
    <lineage>
        <taxon>Bacteria</taxon>
        <taxon>Pseudomonadati</taxon>
        <taxon>Pseudomonadota</taxon>
        <taxon>Gammaproteobacteria</taxon>
        <taxon>Chromatiales</taxon>
        <taxon>Granulosicoccaceae</taxon>
        <taxon>Granulosicoccus</taxon>
    </lineage>
</organism>
<evidence type="ECO:0000313" key="3">
    <source>
        <dbReference type="Proteomes" id="UP000250079"/>
    </source>
</evidence>
<evidence type="ECO:0000313" key="2">
    <source>
        <dbReference type="EMBL" id="ASJ75562.1"/>
    </source>
</evidence>
<gene>
    <name evidence="2" type="ORF">IMCC3135_27540</name>
</gene>
<proteinExistence type="predicted"/>
<dbReference type="SUPFAM" id="SSF55729">
    <property type="entry name" value="Acyl-CoA N-acyltransferases (Nat)"/>
    <property type="match status" value="1"/>
</dbReference>
<protein>
    <recommendedName>
        <fullName evidence="1">N-acetyltransferase domain-containing protein</fullName>
    </recommendedName>
</protein>
<dbReference type="PANTHER" id="PTHR41700:SF1">
    <property type="entry name" value="N-ACETYLTRANSFERASE DOMAIN-CONTAINING PROTEIN"/>
    <property type="match status" value="1"/>
</dbReference>
<dbReference type="KEGG" id="gai:IMCC3135_27540"/>
<dbReference type="Pfam" id="PF00583">
    <property type="entry name" value="Acetyltransf_1"/>
    <property type="match status" value="1"/>
</dbReference>
<dbReference type="PROSITE" id="PS51186">
    <property type="entry name" value="GNAT"/>
    <property type="match status" value="1"/>
</dbReference>
<dbReference type="PANTHER" id="PTHR41700">
    <property type="entry name" value="GCN5-RELATED N-ACETYLTRANSFERASE"/>
    <property type="match status" value="1"/>
</dbReference>
<dbReference type="InterPro" id="IPR038764">
    <property type="entry name" value="GNAT_N_AcTrfase_prd"/>
</dbReference>
<reference evidence="2 3" key="1">
    <citation type="submission" date="2016-12" db="EMBL/GenBank/DDBJ databases">
        <authorList>
            <person name="Song W.-J."/>
            <person name="Kurnit D.M."/>
        </authorList>
    </citation>
    <scope>NUCLEOTIDE SEQUENCE [LARGE SCALE GENOMIC DNA]</scope>
    <source>
        <strain evidence="2 3">IMCC3135</strain>
    </source>
</reference>
<dbReference type="AlphaFoldDB" id="A0A2Z2NVS5"/>
<dbReference type="InterPro" id="IPR016181">
    <property type="entry name" value="Acyl_CoA_acyltransferase"/>
</dbReference>
<dbReference type="CDD" id="cd04301">
    <property type="entry name" value="NAT_SF"/>
    <property type="match status" value="1"/>
</dbReference>
<accession>A0A2Z2NVS5</accession>
<dbReference type="EMBL" id="CP018632">
    <property type="protein sequence ID" value="ASJ75562.1"/>
    <property type="molecule type" value="Genomic_DNA"/>
</dbReference>
<dbReference type="OrthoDB" id="1865at2"/>
<name>A0A2Z2NVS5_9GAMM</name>
<feature type="domain" description="N-acetyltransferase" evidence="1">
    <location>
        <begin position="8"/>
        <end position="154"/>
    </location>
</feature>
<dbReference type="Proteomes" id="UP000250079">
    <property type="component" value="Chromosome"/>
</dbReference>
<keyword evidence="3" id="KW-1185">Reference proteome</keyword>
<sequence>MGSASADMIIRELRSVAELKQAEHFQRLVWGEDDPADNSDIMLAIQHEGGLVAGAFQGERLSGFLFAFPSATPATQHSHRLAVHPECRGMGLGAQLKWYQRSWCLERKITRVRWTYDPLLSVNATLNITHLGATAGIYHENYYGEMLGINASVPSDRLVAEWQLDDPAVAERVRTGSAMPAGHSEALRYITIPANFGELIKTDLEQAISERLRVRSEMQKLFAKGYRLVEFDRQTHRYHLLKSV</sequence>